<evidence type="ECO:0000313" key="1">
    <source>
        <dbReference type="EMBL" id="KAI4803925.1"/>
    </source>
</evidence>
<reference evidence="1" key="1">
    <citation type="submission" date="2022-05" db="EMBL/GenBank/DDBJ databases">
        <title>Chromosome-level genome of Chaenocephalus aceratus.</title>
        <authorList>
            <person name="Park H."/>
        </authorList>
    </citation>
    <scope>NUCLEOTIDE SEQUENCE</scope>
    <source>
        <strain evidence="1">KU_202001</strain>
    </source>
</reference>
<keyword evidence="2" id="KW-1185">Reference proteome</keyword>
<comment type="caution">
    <text evidence="1">The sequence shown here is derived from an EMBL/GenBank/DDBJ whole genome shotgun (WGS) entry which is preliminary data.</text>
</comment>
<evidence type="ECO:0000313" key="2">
    <source>
        <dbReference type="Proteomes" id="UP001057452"/>
    </source>
</evidence>
<accession>A0ACB9VV03</accession>
<sequence length="92" mass="10610">MKENLGPDLADETRENLDILRDTSQSEESRADAHVALEMMLTSRALMRSSWLVHSRNVNNVAQIRAAHNALANRKKTKRKHTECGLKRMRER</sequence>
<name>A0ACB9VV03_CHAAC</name>
<organism evidence="1 2">
    <name type="scientific">Chaenocephalus aceratus</name>
    <name type="common">Blackfin icefish</name>
    <name type="synonym">Chaenichthys aceratus</name>
    <dbReference type="NCBI Taxonomy" id="36190"/>
    <lineage>
        <taxon>Eukaryota</taxon>
        <taxon>Metazoa</taxon>
        <taxon>Chordata</taxon>
        <taxon>Craniata</taxon>
        <taxon>Vertebrata</taxon>
        <taxon>Euteleostomi</taxon>
        <taxon>Actinopterygii</taxon>
        <taxon>Neopterygii</taxon>
        <taxon>Teleostei</taxon>
        <taxon>Neoteleostei</taxon>
        <taxon>Acanthomorphata</taxon>
        <taxon>Eupercaria</taxon>
        <taxon>Perciformes</taxon>
        <taxon>Notothenioidei</taxon>
        <taxon>Channichthyidae</taxon>
        <taxon>Chaenocephalus</taxon>
    </lineage>
</organism>
<dbReference type="Proteomes" id="UP001057452">
    <property type="component" value="Chromosome 15"/>
</dbReference>
<protein>
    <submittedName>
        <fullName evidence="1">Uncharacterized protein</fullName>
    </submittedName>
</protein>
<dbReference type="EMBL" id="CM043799">
    <property type="protein sequence ID" value="KAI4803925.1"/>
    <property type="molecule type" value="Genomic_DNA"/>
</dbReference>
<proteinExistence type="predicted"/>
<gene>
    <name evidence="1" type="ORF">KUCAC02_025570</name>
</gene>